<evidence type="ECO:0000313" key="4">
    <source>
        <dbReference type="Proteomes" id="UP000092321"/>
    </source>
</evidence>
<feature type="domain" description="YMC020W-like alpha/beta hydrolase" evidence="2">
    <location>
        <begin position="139"/>
        <end position="478"/>
    </location>
</feature>
<dbReference type="Proteomes" id="UP000092321">
    <property type="component" value="Unassembled WGS sequence"/>
</dbReference>
<name>A0A1B7TFN7_9ASCO</name>
<evidence type="ECO:0000313" key="3">
    <source>
        <dbReference type="EMBL" id="OBA27543.1"/>
    </source>
</evidence>
<evidence type="ECO:0000256" key="1">
    <source>
        <dbReference type="SAM" id="MobiDB-lite"/>
    </source>
</evidence>
<dbReference type="InterPro" id="IPR058934">
    <property type="entry name" value="YMC020W-like"/>
</dbReference>
<dbReference type="AlphaFoldDB" id="A0A1B7TFN7"/>
<dbReference type="OrthoDB" id="5598028at2759"/>
<sequence length="544" mass="62731">MSSKEHSRSGSISTQRSSVDFVNNKNGVKKSQSTNNLANIANFLWESGKRRFSNVDAPQDQTNILLNETSPDNNNKAFESGLESADEVSYEEAAQLLQDSTNQKSIPYNSLDVSNNNVLTMDKTEVIPNITILPVETPFEKIKNAMTGENEITNNHLYLNKNVSSAPKKIVIIGVHGFFPHPNIRKLIGNPTGTSHRFIQEAEKSIREYYDKTDNALEIFSIALEKEGKVFERVDHFYDILCENETYLNKINQADLDVLQHLYYWRKLLKNEIIIQSNDYNDDSTLLPKIGILCMAGIMNGPAYYKDRYWFTKLYFKFEGDRLLELFQFQNFDSLQMTILRESIEFLISKNCKICFVGSLTDQLVPLYSSCCYFLKPHPNIFRSCYIDNLNNTNLHKKQFLINLVRISLKLLNLGHTDNKMLLNVSQFLIGKMNGKGHSSLYYDSKVYLLGFRFVWETSDIPHDRKTVRLEQSGSLPNKLKLSFQKYHIEKLDFTNKLNTEMINKKLIWASLGFLKNLQHLKDKTSGIWGFFLSNQDKDLTNTN</sequence>
<dbReference type="Pfam" id="PF26147">
    <property type="entry name" value="AB_HYDROLASE_YMC0-YMC35"/>
    <property type="match status" value="1"/>
</dbReference>
<gene>
    <name evidence="3" type="ORF">HANVADRAFT_1747</name>
</gene>
<proteinExistence type="predicted"/>
<feature type="non-terminal residue" evidence="3">
    <location>
        <position position="544"/>
    </location>
</feature>
<protein>
    <recommendedName>
        <fullName evidence="2">YMC020W-like alpha/beta hydrolase domain-containing protein</fullName>
    </recommendedName>
</protein>
<feature type="compositionally biased region" description="Low complexity" evidence="1">
    <location>
        <begin position="9"/>
        <end position="18"/>
    </location>
</feature>
<dbReference type="PANTHER" id="PTHR47349:SF1">
    <property type="entry name" value="AER328WP"/>
    <property type="match status" value="1"/>
</dbReference>
<feature type="region of interest" description="Disordered" evidence="1">
    <location>
        <begin position="1"/>
        <end position="33"/>
    </location>
</feature>
<dbReference type="PANTHER" id="PTHR47349">
    <property type="entry name" value="CHROMOSOME 8, WHOLE GENOME SHOTGUN SEQUENCE"/>
    <property type="match status" value="1"/>
</dbReference>
<comment type="caution">
    <text evidence="3">The sequence shown here is derived from an EMBL/GenBank/DDBJ whole genome shotgun (WGS) entry which is preliminary data.</text>
</comment>
<accession>A0A1B7TFN7</accession>
<organism evidence="3 4">
    <name type="scientific">Hanseniaspora valbyensis NRRL Y-1626</name>
    <dbReference type="NCBI Taxonomy" id="766949"/>
    <lineage>
        <taxon>Eukaryota</taxon>
        <taxon>Fungi</taxon>
        <taxon>Dikarya</taxon>
        <taxon>Ascomycota</taxon>
        <taxon>Saccharomycotina</taxon>
        <taxon>Saccharomycetes</taxon>
        <taxon>Saccharomycodales</taxon>
        <taxon>Saccharomycodaceae</taxon>
        <taxon>Hanseniaspora</taxon>
    </lineage>
</organism>
<dbReference type="InterPro" id="IPR058933">
    <property type="entry name" value="YMC020W-like_ab_hydrolase"/>
</dbReference>
<evidence type="ECO:0000259" key="2">
    <source>
        <dbReference type="Pfam" id="PF26147"/>
    </source>
</evidence>
<keyword evidence="4" id="KW-1185">Reference proteome</keyword>
<feature type="compositionally biased region" description="Polar residues" evidence="1">
    <location>
        <begin position="20"/>
        <end position="33"/>
    </location>
</feature>
<dbReference type="EMBL" id="LXPE01000008">
    <property type="protein sequence ID" value="OBA27543.1"/>
    <property type="molecule type" value="Genomic_DNA"/>
</dbReference>
<reference evidence="4" key="1">
    <citation type="journal article" date="2016" name="Proc. Natl. Acad. Sci. U.S.A.">
        <title>Comparative genomics of biotechnologically important yeasts.</title>
        <authorList>
            <person name="Riley R."/>
            <person name="Haridas S."/>
            <person name="Wolfe K.H."/>
            <person name="Lopes M.R."/>
            <person name="Hittinger C.T."/>
            <person name="Goeker M."/>
            <person name="Salamov A.A."/>
            <person name="Wisecaver J.H."/>
            <person name="Long T.M."/>
            <person name="Calvey C.H."/>
            <person name="Aerts A.L."/>
            <person name="Barry K.W."/>
            <person name="Choi C."/>
            <person name="Clum A."/>
            <person name="Coughlan A.Y."/>
            <person name="Deshpande S."/>
            <person name="Douglass A.P."/>
            <person name="Hanson S.J."/>
            <person name="Klenk H.-P."/>
            <person name="LaButti K.M."/>
            <person name="Lapidus A."/>
            <person name="Lindquist E.A."/>
            <person name="Lipzen A.M."/>
            <person name="Meier-Kolthoff J.P."/>
            <person name="Ohm R.A."/>
            <person name="Otillar R.P."/>
            <person name="Pangilinan J.L."/>
            <person name="Peng Y."/>
            <person name="Rokas A."/>
            <person name="Rosa C.A."/>
            <person name="Scheuner C."/>
            <person name="Sibirny A.A."/>
            <person name="Slot J.C."/>
            <person name="Stielow J.B."/>
            <person name="Sun H."/>
            <person name="Kurtzman C.P."/>
            <person name="Blackwell M."/>
            <person name="Grigoriev I.V."/>
            <person name="Jeffries T.W."/>
        </authorList>
    </citation>
    <scope>NUCLEOTIDE SEQUENCE [LARGE SCALE GENOMIC DNA]</scope>
    <source>
        <strain evidence="4">NRRL Y-1626</strain>
    </source>
</reference>